<gene>
    <name evidence="1" type="ORF">FW778_05305</name>
</gene>
<sequence length="345" mass="40180">MKQFLQKILRPLLTRLASNASAPDKKDVFKSLSKLLIDLNKKKSKRGLILNVDFNKDKFIIFSDHHKGNKDDGDDFASNEKNYLAALDYYYNNEFNYINLGDSEELWKYKPAEVISENSTPLKSEARFHEQNKYFKTFGNHDLTWENKIDVDIWFKGIFMLPLPVFEGLILKTKVEDKFLSIFVTHGHQGDKMSDNNGLSTWLVSHIWRLLQRYLDINVNTPAKDYILRDRHNIIMYEWSSSKKDLLLVTGHTHKPVFASGLYSNHPSNRIYNEEVTANVTRNKMTPSYFNSGCCCYNDDDITGIEIANGKIALIKWHWVNNASERVVLEEAELKNIISDLYHYH</sequence>
<organism evidence="1 2">
    <name type="scientific">Ginsengibacter hankyongi</name>
    <dbReference type="NCBI Taxonomy" id="2607284"/>
    <lineage>
        <taxon>Bacteria</taxon>
        <taxon>Pseudomonadati</taxon>
        <taxon>Bacteroidota</taxon>
        <taxon>Chitinophagia</taxon>
        <taxon>Chitinophagales</taxon>
        <taxon>Chitinophagaceae</taxon>
        <taxon>Ginsengibacter</taxon>
    </lineage>
</organism>
<dbReference type="EMBL" id="VYQF01000001">
    <property type="protein sequence ID" value="KAA9041443.1"/>
    <property type="molecule type" value="Genomic_DNA"/>
</dbReference>
<dbReference type="AlphaFoldDB" id="A0A5J5IM68"/>
<dbReference type="Proteomes" id="UP000326903">
    <property type="component" value="Unassembled WGS sequence"/>
</dbReference>
<dbReference type="RefSeq" id="WP_150413563.1">
    <property type="nucleotide sequence ID" value="NZ_VYQF01000001.1"/>
</dbReference>
<accession>A0A5J5IM68</accession>
<keyword evidence="2" id="KW-1185">Reference proteome</keyword>
<dbReference type="InterPro" id="IPR029052">
    <property type="entry name" value="Metallo-depent_PP-like"/>
</dbReference>
<evidence type="ECO:0000313" key="2">
    <source>
        <dbReference type="Proteomes" id="UP000326903"/>
    </source>
</evidence>
<proteinExistence type="predicted"/>
<protein>
    <submittedName>
        <fullName evidence="1">Metallophosphoesterase</fullName>
    </submittedName>
</protein>
<evidence type="ECO:0000313" key="1">
    <source>
        <dbReference type="EMBL" id="KAA9041443.1"/>
    </source>
</evidence>
<reference evidence="1 2" key="1">
    <citation type="submission" date="2019-09" db="EMBL/GenBank/DDBJ databases">
        <title>Draft genome sequence of Ginsengibacter sp. BR5-29.</title>
        <authorList>
            <person name="Im W.-T."/>
        </authorList>
    </citation>
    <scope>NUCLEOTIDE SEQUENCE [LARGE SCALE GENOMIC DNA]</scope>
    <source>
        <strain evidence="1 2">BR5-29</strain>
    </source>
</reference>
<comment type="caution">
    <text evidence="1">The sequence shown here is derived from an EMBL/GenBank/DDBJ whole genome shotgun (WGS) entry which is preliminary data.</text>
</comment>
<dbReference type="SUPFAM" id="SSF56300">
    <property type="entry name" value="Metallo-dependent phosphatases"/>
    <property type="match status" value="1"/>
</dbReference>
<dbReference type="Gene3D" id="3.60.21.10">
    <property type="match status" value="1"/>
</dbReference>
<name>A0A5J5IM68_9BACT</name>